<dbReference type="PANTHER" id="PTHR30193:SF41">
    <property type="entry name" value="DIACETYLCHITOBIOSE UPTAKE SYSTEM PERMEASE PROTEIN NGCF"/>
    <property type="match status" value="1"/>
</dbReference>
<keyword evidence="4 7" id="KW-0812">Transmembrane</keyword>
<dbReference type="SUPFAM" id="SSF161098">
    <property type="entry name" value="MetI-like"/>
    <property type="match status" value="1"/>
</dbReference>
<feature type="domain" description="ABC transmembrane type-1" evidence="8">
    <location>
        <begin position="71"/>
        <end position="304"/>
    </location>
</feature>
<keyword evidence="3" id="KW-1003">Cell membrane</keyword>
<dbReference type="CDD" id="cd06261">
    <property type="entry name" value="TM_PBP2"/>
    <property type="match status" value="1"/>
</dbReference>
<comment type="similarity">
    <text evidence="7">Belongs to the binding-protein-dependent transport system permease family.</text>
</comment>
<keyword evidence="2 7" id="KW-0813">Transport</keyword>
<dbReference type="InterPro" id="IPR000515">
    <property type="entry name" value="MetI-like"/>
</dbReference>
<keyword evidence="10" id="KW-1185">Reference proteome</keyword>
<dbReference type="PROSITE" id="PS50928">
    <property type="entry name" value="ABC_TM1"/>
    <property type="match status" value="1"/>
</dbReference>
<comment type="subcellular location">
    <subcellularLocation>
        <location evidence="1 7">Cell membrane</location>
        <topology evidence="1 7">Multi-pass membrane protein</topology>
    </subcellularLocation>
</comment>
<evidence type="ECO:0000256" key="4">
    <source>
        <dbReference type="ARBA" id="ARBA00022692"/>
    </source>
</evidence>
<feature type="transmembrane region" description="Helical" evidence="7">
    <location>
        <begin position="234"/>
        <end position="253"/>
    </location>
</feature>
<dbReference type="Pfam" id="PF00528">
    <property type="entry name" value="BPD_transp_1"/>
    <property type="match status" value="1"/>
</dbReference>
<feature type="transmembrane region" description="Helical" evidence="7">
    <location>
        <begin position="75"/>
        <end position="98"/>
    </location>
</feature>
<feature type="transmembrane region" description="Helical" evidence="7">
    <location>
        <begin position="12"/>
        <end position="33"/>
    </location>
</feature>
<proteinExistence type="inferred from homology"/>
<feature type="transmembrane region" description="Helical" evidence="7">
    <location>
        <begin position="119"/>
        <end position="140"/>
    </location>
</feature>
<protein>
    <submittedName>
        <fullName evidence="9">Sugar ABC transporter permease</fullName>
    </submittedName>
</protein>
<gene>
    <name evidence="9" type="ORF">GCM10009838_37230</name>
</gene>
<sequence length="315" mass="35460">MRLRKKTRERLFIASFLAGPLAVYIVFVIWPYIETFGYSLTDWSGVAPPSKVVGLKNYVNLFHDTVFLHALWHNLLLLIFFPTITIILAMFFAFMLNVGGRRGGLGGVKGIRGSGFYRVVFFFPQVLSVAILVILFQAAFETNSAGLFNGIVIKLGLTDANHPWEFLNSTTFVLWCIMFVLIWQWVGFYLVLFSAAMQQIPRDYYEAALLDGAGRAQTYFKVTMPLLWDSVQTAWVYLAVAAMDAFALVANLTPGSYFGGGPDGHGEVLSTYLMRQFQRLGNAGYACAMGVVIFFITLILSLVVLRLTRRERLEY</sequence>
<evidence type="ECO:0000313" key="9">
    <source>
        <dbReference type="EMBL" id="GAA1973835.1"/>
    </source>
</evidence>
<dbReference type="Proteomes" id="UP001499854">
    <property type="component" value="Unassembled WGS sequence"/>
</dbReference>
<evidence type="ECO:0000256" key="6">
    <source>
        <dbReference type="ARBA" id="ARBA00023136"/>
    </source>
</evidence>
<dbReference type="InterPro" id="IPR035906">
    <property type="entry name" value="MetI-like_sf"/>
</dbReference>
<organism evidence="9 10">
    <name type="scientific">Catenulispora subtropica</name>
    <dbReference type="NCBI Taxonomy" id="450798"/>
    <lineage>
        <taxon>Bacteria</taxon>
        <taxon>Bacillati</taxon>
        <taxon>Actinomycetota</taxon>
        <taxon>Actinomycetes</taxon>
        <taxon>Catenulisporales</taxon>
        <taxon>Catenulisporaceae</taxon>
        <taxon>Catenulispora</taxon>
    </lineage>
</organism>
<accession>A0ABN2RS22</accession>
<keyword evidence="6 7" id="KW-0472">Membrane</keyword>
<evidence type="ECO:0000313" key="10">
    <source>
        <dbReference type="Proteomes" id="UP001499854"/>
    </source>
</evidence>
<evidence type="ECO:0000256" key="7">
    <source>
        <dbReference type="RuleBase" id="RU363032"/>
    </source>
</evidence>
<dbReference type="InterPro" id="IPR051393">
    <property type="entry name" value="ABC_transporter_permease"/>
</dbReference>
<dbReference type="Gene3D" id="1.10.3720.10">
    <property type="entry name" value="MetI-like"/>
    <property type="match status" value="1"/>
</dbReference>
<evidence type="ECO:0000259" key="8">
    <source>
        <dbReference type="PROSITE" id="PS50928"/>
    </source>
</evidence>
<evidence type="ECO:0000256" key="2">
    <source>
        <dbReference type="ARBA" id="ARBA00022448"/>
    </source>
</evidence>
<dbReference type="EMBL" id="BAAAQM010000019">
    <property type="protein sequence ID" value="GAA1973835.1"/>
    <property type="molecule type" value="Genomic_DNA"/>
</dbReference>
<feature type="transmembrane region" description="Helical" evidence="7">
    <location>
        <begin position="172"/>
        <end position="192"/>
    </location>
</feature>
<comment type="caution">
    <text evidence="9">The sequence shown here is derived from an EMBL/GenBank/DDBJ whole genome shotgun (WGS) entry which is preliminary data.</text>
</comment>
<dbReference type="RefSeq" id="WP_344658309.1">
    <property type="nucleotide sequence ID" value="NZ_BAAAQM010000019.1"/>
</dbReference>
<evidence type="ECO:0000256" key="1">
    <source>
        <dbReference type="ARBA" id="ARBA00004651"/>
    </source>
</evidence>
<evidence type="ECO:0000256" key="3">
    <source>
        <dbReference type="ARBA" id="ARBA00022475"/>
    </source>
</evidence>
<dbReference type="PANTHER" id="PTHR30193">
    <property type="entry name" value="ABC TRANSPORTER PERMEASE PROTEIN"/>
    <property type="match status" value="1"/>
</dbReference>
<keyword evidence="5 7" id="KW-1133">Transmembrane helix</keyword>
<evidence type="ECO:0000256" key="5">
    <source>
        <dbReference type="ARBA" id="ARBA00022989"/>
    </source>
</evidence>
<name>A0ABN2RS22_9ACTN</name>
<reference evidence="9 10" key="1">
    <citation type="journal article" date="2019" name="Int. J. Syst. Evol. Microbiol.">
        <title>The Global Catalogue of Microorganisms (GCM) 10K type strain sequencing project: providing services to taxonomists for standard genome sequencing and annotation.</title>
        <authorList>
            <consortium name="The Broad Institute Genomics Platform"/>
            <consortium name="The Broad Institute Genome Sequencing Center for Infectious Disease"/>
            <person name="Wu L."/>
            <person name="Ma J."/>
        </authorList>
    </citation>
    <scope>NUCLEOTIDE SEQUENCE [LARGE SCALE GENOMIC DNA]</scope>
    <source>
        <strain evidence="9 10">JCM 16013</strain>
    </source>
</reference>
<feature type="transmembrane region" description="Helical" evidence="7">
    <location>
        <begin position="283"/>
        <end position="305"/>
    </location>
</feature>